<evidence type="ECO:0000256" key="1">
    <source>
        <dbReference type="ARBA" id="ARBA00001935"/>
    </source>
</evidence>
<evidence type="ECO:0000256" key="3">
    <source>
        <dbReference type="ARBA" id="ARBA00007866"/>
    </source>
</evidence>
<reference evidence="12 13" key="2">
    <citation type="submission" date="2013-02" db="EMBL/GenBank/DDBJ databases">
        <title>The Genome Sequence of Plasmodium falciparum Vietnam Oak-Knoll (FVO).</title>
        <authorList>
            <consortium name="The Broad Institute Genome Sequencing Platform"/>
            <consortium name="The Broad Institute Genome Sequencing Center for Infectious Disease"/>
            <person name="Neafsey D."/>
            <person name="Cheeseman I."/>
            <person name="Volkman S."/>
            <person name="Adams J."/>
            <person name="Walker B."/>
            <person name="Young S.K."/>
            <person name="Zeng Q."/>
            <person name="Gargeya S."/>
            <person name="Fitzgerald M."/>
            <person name="Haas B."/>
            <person name="Abouelleil A."/>
            <person name="Alvarado L."/>
            <person name="Arachchi H.M."/>
            <person name="Berlin A.M."/>
            <person name="Chapman S.B."/>
            <person name="Dewar J."/>
            <person name="Goldberg J."/>
            <person name="Griggs A."/>
            <person name="Gujja S."/>
            <person name="Hansen M."/>
            <person name="Howarth C."/>
            <person name="Imamovic A."/>
            <person name="Larimer J."/>
            <person name="McCowan C."/>
            <person name="Murphy C."/>
            <person name="Neiman D."/>
            <person name="Pearson M."/>
            <person name="Priest M."/>
            <person name="Roberts A."/>
            <person name="Saif S."/>
            <person name="Shea T."/>
            <person name="Sisk P."/>
            <person name="Sykes S."/>
            <person name="Wortman J."/>
            <person name="Nusbaum C."/>
            <person name="Birren B."/>
        </authorList>
    </citation>
    <scope>NUCLEOTIDE SEQUENCE [LARGE SCALE GENOMIC DNA]</scope>
    <source>
        <strain evidence="13">Vietnam Oak-Knoll (FVO)</strain>
    </source>
</reference>
<comment type="similarity">
    <text evidence="3">Belongs to the cytochrome c oxidase subunit 2 family.</text>
</comment>
<dbReference type="InterPro" id="IPR002429">
    <property type="entry name" value="CcO_II-like_C"/>
</dbReference>
<dbReference type="GO" id="GO:0042773">
    <property type="term" value="P:ATP synthesis coupled electron transport"/>
    <property type="evidence" value="ECO:0007669"/>
    <property type="project" value="TreeGrafter"/>
</dbReference>
<dbReference type="PANTHER" id="PTHR22888">
    <property type="entry name" value="CYTOCHROME C OXIDASE, SUBUNIT II"/>
    <property type="match status" value="1"/>
</dbReference>
<proteinExistence type="inferred from homology"/>
<dbReference type="Proteomes" id="UP000030690">
    <property type="component" value="Unassembled WGS sequence"/>
</dbReference>
<dbReference type="PANTHER" id="PTHR22888:SF9">
    <property type="entry name" value="CYTOCHROME C OXIDASE SUBUNIT 2"/>
    <property type="match status" value="1"/>
</dbReference>
<dbReference type="SUPFAM" id="SSF49503">
    <property type="entry name" value="Cupredoxins"/>
    <property type="match status" value="1"/>
</dbReference>
<dbReference type="InterPro" id="IPR008972">
    <property type="entry name" value="Cupredoxin"/>
</dbReference>
<keyword evidence="7" id="KW-0186">Copper</keyword>
<dbReference type="GO" id="GO:0004129">
    <property type="term" value="F:cytochrome-c oxidase activity"/>
    <property type="evidence" value="ECO:0007669"/>
    <property type="project" value="UniProtKB-EC"/>
</dbReference>
<evidence type="ECO:0000313" key="12">
    <source>
        <dbReference type="EMBL" id="ETW16097.1"/>
    </source>
</evidence>
<evidence type="ECO:0000256" key="6">
    <source>
        <dbReference type="ARBA" id="ARBA00022982"/>
    </source>
</evidence>
<dbReference type="OrthoDB" id="539285at2759"/>
<sequence length="172" mass="19786">MDKIKSWLGFNKKIVFTENKFLLRNVNDQESLQAENVRAEDYPIPEKYLEDPDKIPKYYVFQSNMVTDEDLQPGMLRQLEVDKRLTLPTRTHISFLVTATDVIHSWSIPSLGIKADAIPGRLHKITTFILREGVYYGQCSEMCGTLHGFMPIVVEAVSPEAYAAHAKKYYKE</sequence>
<keyword evidence="4" id="KW-0813">Transport</keyword>
<dbReference type="SMR" id="A0A024V0N4"/>
<dbReference type="PROSITE" id="PS00078">
    <property type="entry name" value="COX2"/>
    <property type="match status" value="1"/>
</dbReference>
<dbReference type="Pfam" id="PF00116">
    <property type="entry name" value="COX2"/>
    <property type="match status" value="1"/>
</dbReference>
<comment type="cofactor">
    <cofactor evidence="1">
        <name>Cu cation</name>
        <dbReference type="ChEBI" id="CHEBI:23378"/>
    </cofactor>
</comment>
<evidence type="ECO:0000256" key="9">
    <source>
        <dbReference type="ARBA" id="ARBA00031389"/>
    </source>
</evidence>
<dbReference type="Gene3D" id="2.60.40.420">
    <property type="entry name" value="Cupredoxins - blue copper proteins"/>
    <property type="match status" value="1"/>
</dbReference>
<dbReference type="PROSITE" id="PS50857">
    <property type="entry name" value="COX2_CUA"/>
    <property type="match status" value="1"/>
</dbReference>
<keyword evidence="6" id="KW-0249">Electron transport</keyword>
<dbReference type="EMBL" id="KI925148">
    <property type="protein sequence ID" value="ETW16097.1"/>
    <property type="molecule type" value="Genomic_DNA"/>
</dbReference>
<dbReference type="AlphaFoldDB" id="A0A024V0N4"/>
<dbReference type="GO" id="GO:0016020">
    <property type="term" value="C:membrane"/>
    <property type="evidence" value="ECO:0007669"/>
    <property type="project" value="UniProtKB-SubCell"/>
</dbReference>
<comment type="subcellular location">
    <subcellularLocation>
        <location evidence="2">Membrane</location>
    </subcellularLocation>
</comment>
<reference evidence="12 13" key="1">
    <citation type="submission" date="2013-02" db="EMBL/GenBank/DDBJ databases">
        <title>The Genome Annotation of Plasmodium falciparum Vietnam Oak-Knoll (FVO).</title>
        <authorList>
            <consortium name="The Broad Institute Genome Sequencing Platform"/>
            <consortium name="The Broad Institute Genome Sequencing Center for Infectious Disease"/>
            <person name="Neafsey D."/>
            <person name="Hoffman S."/>
            <person name="Volkman S."/>
            <person name="Rosenthal P."/>
            <person name="Walker B."/>
            <person name="Young S.K."/>
            <person name="Zeng Q."/>
            <person name="Gargeya S."/>
            <person name="Fitzgerald M."/>
            <person name="Haas B."/>
            <person name="Abouelleil A."/>
            <person name="Allen A.W."/>
            <person name="Alvarado L."/>
            <person name="Arachchi H.M."/>
            <person name="Berlin A.M."/>
            <person name="Chapman S.B."/>
            <person name="Gainer-Dewar J."/>
            <person name="Goldberg J."/>
            <person name="Griggs A."/>
            <person name="Gujja S."/>
            <person name="Hansen M."/>
            <person name="Howarth C."/>
            <person name="Imamovic A."/>
            <person name="Ireland A."/>
            <person name="Larimer J."/>
            <person name="McCowan C."/>
            <person name="Murphy C."/>
            <person name="Pearson M."/>
            <person name="Poon T.W."/>
            <person name="Priest M."/>
            <person name="Roberts A."/>
            <person name="Saif S."/>
            <person name="Shea T."/>
            <person name="Sisk P."/>
            <person name="Sykes S."/>
            <person name="Wortman J."/>
            <person name="Nusbaum C."/>
            <person name="Birren B."/>
        </authorList>
    </citation>
    <scope>NUCLEOTIDE SEQUENCE [LARGE SCALE GENOMIC DNA]</scope>
    <source>
        <strain evidence="13">Vietnam Oak-Knoll (FVO)</strain>
    </source>
</reference>
<evidence type="ECO:0000256" key="8">
    <source>
        <dbReference type="ARBA" id="ARBA00023136"/>
    </source>
</evidence>
<evidence type="ECO:0000256" key="2">
    <source>
        <dbReference type="ARBA" id="ARBA00004370"/>
    </source>
</evidence>
<dbReference type="InterPro" id="IPR001505">
    <property type="entry name" value="Copper_CuA"/>
</dbReference>
<evidence type="ECO:0000256" key="5">
    <source>
        <dbReference type="ARBA" id="ARBA00022723"/>
    </source>
</evidence>
<evidence type="ECO:0000259" key="11">
    <source>
        <dbReference type="PROSITE" id="PS50857"/>
    </source>
</evidence>
<organism evidence="12 13">
    <name type="scientific">Plasmodium falciparum Vietnam Oak-Knoll</name>
    <name type="common">FVO</name>
    <dbReference type="NCBI Taxonomy" id="1036723"/>
    <lineage>
        <taxon>Eukaryota</taxon>
        <taxon>Sar</taxon>
        <taxon>Alveolata</taxon>
        <taxon>Apicomplexa</taxon>
        <taxon>Aconoidasida</taxon>
        <taxon>Haemosporida</taxon>
        <taxon>Plasmodiidae</taxon>
        <taxon>Plasmodium</taxon>
        <taxon>Plasmodium (Laverania)</taxon>
    </lineage>
</organism>
<dbReference type="FunFam" id="2.60.40.420:FF:000063">
    <property type="entry name" value="Cytochrome c oxidase subunit 2, putative"/>
    <property type="match status" value="1"/>
</dbReference>
<evidence type="ECO:0000256" key="7">
    <source>
        <dbReference type="ARBA" id="ARBA00023008"/>
    </source>
</evidence>
<dbReference type="PRINTS" id="PR01166">
    <property type="entry name" value="CYCOXIDASEII"/>
</dbReference>
<evidence type="ECO:0000256" key="4">
    <source>
        <dbReference type="ARBA" id="ARBA00022448"/>
    </source>
</evidence>
<evidence type="ECO:0000256" key="10">
    <source>
        <dbReference type="ARBA" id="ARBA00049512"/>
    </source>
</evidence>
<dbReference type="InterPro" id="IPR045187">
    <property type="entry name" value="CcO_II"/>
</dbReference>
<keyword evidence="5" id="KW-0479">Metal-binding</keyword>
<accession>A0A024V0N4</accession>
<keyword evidence="8" id="KW-0472">Membrane</keyword>
<protein>
    <recommendedName>
        <fullName evidence="9">Cytochrome c oxidase polypeptide II</fullName>
    </recommendedName>
</protein>
<dbReference type="GO" id="GO:0005507">
    <property type="term" value="F:copper ion binding"/>
    <property type="evidence" value="ECO:0007669"/>
    <property type="project" value="InterPro"/>
</dbReference>
<feature type="domain" description="Cytochrome oxidase subunit II copper A binding" evidence="11">
    <location>
        <begin position="30"/>
        <end position="168"/>
    </location>
</feature>
<gene>
    <name evidence="12" type="ORF">PFFVO_04929</name>
</gene>
<name>A0A024V0N4_PLAFA</name>
<evidence type="ECO:0000313" key="13">
    <source>
        <dbReference type="Proteomes" id="UP000030690"/>
    </source>
</evidence>
<comment type="catalytic activity">
    <reaction evidence="10">
        <text>4 Fe(II)-[cytochrome c] + O2 + 8 H(+)(in) = 4 Fe(III)-[cytochrome c] + 2 H2O + 4 H(+)(out)</text>
        <dbReference type="Rhea" id="RHEA:11436"/>
        <dbReference type="Rhea" id="RHEA-COMP:10350"/>
        <dbReference type="Rhea" id="RHEA-COMP:14399"/>
        <dbReference type="ChEBI" id="CHEBI:15377"/>
        <dbReference type="ChEBI" id="CHEBI:15378"/>
        <dbReference type="ChEBI" id="CHEBI:15379"/>
        <dbReference type="ChEBI" id="CHEBI:29033"/>
        <dbReference type="ChEBI" id="CHEBI:29034"/>
        <dbReference type="EC" id="7.1.1.9"/>
    </reaction>
    <physiologicalReaction direction="left-to-right" evidence="10">
        <dbReference type="Rhea" id="RHEA:11437"/>
    </physiologicalReaction>
</comment>